<accession>A0A318UT76</accession>
<dbReference type="RefSeq" id="WP_146229766.1">
    <property type="nucleotide sequence ID" value="NZ_QKLU01000001.1"/>
</dbReference>
<evidence type="ECO:0000313" key="3">
    <source>
        <dbReference type="Proteomes" id="UP000248198"/>
    </source>
</evidence>
<evidence type="ECO:0000256" key="1">
    <source>
        <dbReference type="SAM" id="SignalP"/>
    </source>
</evidence>
<keyword evidence="1" id="KW-0732">Signal</keyword>
<evidence type="ECO:0000313" key="2">
    <source>
        <dbReference type="EMBL" id="PYF77305.1"/>
    </source>
</evidence>
<keyword evidence="3" id="KW-1185">Reference proteome</keyword>
<feature type="chain" id="PRO_5016387109" description="Outer membrane protein with beta-barrel domain" evidence="1">
    <location>
        <begin position="22"/>
        <end position="204"/>
    </location>
</feature>
<dbReference type="Proteomes" id="UP000248198">
    <property type="component" value="Unassembled WGS sequence"/>
</dbReference>
<sequence>MMKRVFLVINLIFWISISSRAQQKDYNKSGPSIPGIDFGTKLGAVGTKINHNDFYGTIRYSYQAGVYLSFEALPLFSFQTEFLYNRVRVDNLNDYPGLDAGLKGMGYWSIPFLLQLKPVNFIRIGLGPQWNFQSNRDKYKLQNGQDAFKNYVSLALDAQLKLSSKTRIYFRYNKGLQSFENLTTRDAPRMNRLEFGLMQSLILN</sequence>
<proteinExistence type="predicted"/>
<dbReference type="EMBL" id="QKLU01000001">
    <property type="protein sequence ID" value="PYF77305.1"/>
    <property type="molecule type" value="Genomic_DNA"/>
</dbReference>
<comment type="caution">
    <text evidence="2">The sequence shown here is derived from an EMBL/GenBank/DDBJ whole genome shotgun (WGS) entry which is preliminary data.</text>
</comment>
<feature type="signal peptide" evidence="1">
    <location>
        <begin position="1"/>
        <end position="21"/>
    </location>
</feature>
<evidence type="ECO:0008006" key="4">
    <source>
        <dbReference type="Google" id="ProtNLM"/>
    </source>
</evidence>
<protein>
    <recommendedName>
        <fullName evidence="4">Outer membrane protein with beta-barrel domain</fullName>
    </recommendedName>
</protein>
<reference evidence="2 3" key="1">
    <citation type="submission" date="2018-06" db="EMBL/GenBank/DDBJ databases">
        <title>Genomic Encyclopedia of Archaeal and Bacterial Type Strains, Phase II (KMG-II): from individual species to whole genera.</title>
        <authorList>
            <person name="Goeker M."/>
        </authorList>
    </citation>
    <scope>NUCLEOTIDE SEQUENCE [LARGE SCALE GENOMIC DNA]</scope>
    <source>
        <strain evidence="2 3">DSM 27372</strain>
    </source>
</reference>
<dbReference type="OrthoDB" id="947434at2"/>
<name>A0A318UT76_9SPHI</name>
<gene>
    <name evidence="2" type="ORF">B0O44_101786</name>
</gene>
<dbReference type="AlphaFoldDB" id="A0A318UT76"/>
<organism evidence="2 3">
    <name type="scientific">Pedobacter nutrimenti</name>
    <dbReference type="NCBI Taxonomy" id="1241337"/>
    <lineage>
        <taxon>Bacteria</taxon>
        <taxon>Pseudomonadati</taxon>
        <taxon>Bacteroidota</taxon>
        <taxon>Sphingobacteriia</taxon>
        <taxon>Sphingobacteriales</taxon>
        <taxon>Sphingobacteriaceae</taxon>
        <taxon>Pedobacter</taxon>
    </lineage>
</organism>